<dbReference type="Proteomes" id="UP001446871">
    <property type="component" value="Unassembled WGS sequence"/>
</dbReference>
<feature type="chain" id="PRO_5047089465" evidence="2">
    <location>
        <begin position="19"/>
        <end position="67"/>
    </location>
</feature>
<proteinExistence type="predicted"/>
<evidence type="ECO:0000256" key="1">
    <source>
        <dbReference type="SAM" id="MobiDB-lite"/>
    </source>
</evidence>
<feature type="compositionally biased region" description="Basic and acidic residues" evidence="1">
    <location>
        <begin position="31"/>
        <end position="42"/>
    </location>
</feature>
<accession>A0ABR1W7P4</accession>
<reference evidence="3 4" key="1">
    <citation type="submission" date="2023-01" db="EMBL/GenBank/DDBJ databases">
        <title>Analysis of 21 Apiospora genomes using comparative genomics revels a genus with tremendous synthesis potential of carbohydrate active enzymes and secondary metabolites.</title>
        <authorList>
            <person name="Sorensen T."/>
        </authorList>
    </citation>
    <scope>NUCLEOTIDE SEQUENCE [LARGE SCALE GENOMIC DNA]</scope>
    <source>
        <strain evidence="3 4">CBS 83171</strain>
    </source>
</reference>
<gene>
    <name evidence="3" type="ORF">PG996_004746</name>
</gene>
<feature type="signal peptide" evidence="2">
    <location>
        <begin position="1"/>
        <end position="18"/>
    </location>
</feature>
<name>A0ABR1W7P4_9PEZI</name>
<dbReference type="EMBL" id="JAQQWM010000002">
    <property type="protein sequence ID" value="KAK8078576.1"/>
    <property type="molecule type" value="Genomic_DNA"/>
</dbReference>
<evidence type="ECO:0000256" key="2">
    <source>
        <dbReference type="SAM" id="SignalP"/>
    </source>
</evidence>
<evidence type="ECO:0000313" key="3">
    <source>
        <dbReference type="EMBL" id="KAK8078576.1"/>
    </source>
</evidence>
<organism evidence="3 4">
    <name type="scientific">Apiospora saccharicola</name>
    <dbReference type="NCBI Taxonomy" id="335842"/>
    <lineage>
        <taxon>Eukaryota</taxon>
        <taxon>Fungi</taxon>
        <taxon>Dikarya</taxon>
        <taxon>Ascomycota</taxon>
        <taxon>Pezizomycotina</taxon>
        <taxon>Sordariomycetes</taxon>
        <taxon>Xylariomycetidae</taxon>
        <taxon>Amphisphaeriales</taxon>
        <taxon>Apiosporaceae</taxon>
        <taxon>Apiospora</taxon>
    </lineage>
</organism>
<keyword evidence="2" id="KW-0732">Signal</keyword>
<keyword evidence="4" id="KW-1185">Reference proteome</keyword>
<comment type="caution">
    <text evidence="3">The sequence shown here is derived from an EMBL/GenBank/DDBJ whole genome shotgun (WGS) entry which is preliminary data.</text>
</comment>
<sequence>MLYSRIILFLSMALTAAAAPIAEGDGPTTQDCKRETGDDRDADIPVWQKQQCPFFFTERVMGQVWLG</sequence>
<evidence type="ECO:0000313" key="4">
    <source>
        <dbReference type="Proteomes" id="UP001446871"/>
    </source>
</evidence>
<feature type="region of interest" description="Disordered" evidence="1">
    <location>
        <begin position="22"/>
        <end position="42"/>
    </location>
</feature>
<protein>
    <submittedName>
        <fullName evidence="3">Uncharacterized protein</fullName>
    </submittedName>
</protein>